<accession>A0ABD5YGC0</accession>
<protein>
    <submittedName>
        <fullName evidence="2">VOC family protein</fullName>
    </submittedName>
</protein>
<dbReference type="AlphaFoldDB" id="A0ABD5YGC0"/>
<feature type="region of interest" description="Disordered" evidence="1">
    <location>
        <begin position="78"/>
        <end position="103"/>
    </location>
</feature>
<dbReference type="SUPFAM" id="SSF54593">
    <property type="entry name" value="Glyoxalase/Bleomycin resistance protein/Dihydroxybiphenyl dioxygenase"/>
    <property type="match status" value="1"/>
</dbReference>
<reference evidence="2 3" key="1">
    <citation type="journal article" date="2019" name="Int. J. Syst. Evol. Microbiol.">
        <title>The Global Catalogue of Microorganisms (GCM) 10K type strain sequencing project: providing services to taxonomists for standard genome sequencing and annotation.</title>
        <authorList>
            <consortium name="The Broad Institute Genomics Platform"/>
            <consortium name="The Broad Institute Genome Sequencing Center for Infectious Disease"/>
            <person name="Wu L."/>
            <person name="Ma J."/>
        </authorList>
    </citation>
    <scope>NUCLEOTIDE SEQUENCE [LARGE SCALE GENOMIC DNA]</scope>
    <source>
        <strain evidence="2 3">Q85</strain>
    </source>
</reference>
<dbReference type="EMBL" id="JBHSZZ010000030">
    <property type="protein sequence ID" value="MFC7186797.1"/>
    <property type="molecule type" value="Genomic_DNA"/>
</dbReference>
<dbReference type="InterPro" id="IPR029068">
    <property type="entry name" value="Glyas_Bleomycin-R_OHBP_Dase"/>
</dbReference>
<name>A0ABD5YGC0_9EURY</name>
<sequence>MSGIVFHETENRDGGVDFYREELGAETWLGQPDCTVLRYDNLLFGFCDRDETETCGTLTFVYPDRGGVDEVHERLVEASDRRDDGSAPAAVEEPSENERYRIY</sequence>
<keyword evidence="3" id="KW-1185">Reference proteome</keyword>
<dbReference type="Gene3D" id="3.10.180.10">
    <property type="entry name" value="2,3-Dihydroxybiphenyl 1,2-Dioxygenase, domain 1"/>
    <property type="match status" value="1"/>
</dbReference>
<gene>
    <name evidence="2" type="ORF">ACFQMK_07830</name>
</gene>
<proteinExistence type="predicted"/>
<evidence type="ECO:0000313" key="3">
    <source>
        <dbReference type="Proteomes" id="UP001596390"/>
    </source>
</evidence>
<dbReference type="Proteomes" id="UP001596390">
    <property type="component" value="Unassembled WGS sequence"/>
</dbReference>
<comment type="caution">
    <text evidence="2">The sequence shown here is derived from an EMBL/GenBank/DDBJ whole genome shotgun (WGS) entry which is preliminary data.</text>
</comment>
<evidence type="ECO:0000313" key="2">
    <source>
        <dbReference type="EMBL" id="MFC7186797.1"/>
    </source>
</evidence>
<organism evidence="2 3">
    <name type="scientific">Halorubrum yunnanense</name>
    <dbReference type="NCBI Taxonomy" id="1526162"/>
    <lineage>
        <taxon>Archaea</taxon>
        <taxon>Methanobacteriati</taxon>
        <taxon>Methanobacteriota</taxon>
        <taxon>Stenosarchaea group</taxon>
        <taxon>Halobacteria</taxon>
        <taxon>Halobacteriales</taxon>
        <taxon>Haloferacaceae</taxon>
        <taxon>Halorubrum</taxon>
    </lineage>
</organism>
<evidence type="ECO:0000256" key="1">
    <source>
        <dbReference type="SAM" id="MobiDB-lite"/>
    </source>
</evidence>
<dbReference type="RefSeq" id="WP_267663787.1">
    <property type="nucleotide sequence ID" value="NZ_JAODIX010000030.1"/>
</dbReference>